<name>A0ABD2AFQ0_VESSQ</name>
<dbReference type="Proteomes" id="UP001607302">
    <property type="component" value="Unassembled WGS sequence"/>
</dbReference>
<evidence type="ECO:0000313" key="2">
    <source>
        <dbReference type="Proteomes" id="UP001607302"/>
    </source>
</evidence>
<sequence length="109" mass="12585">MYSTLACSVPIITAFFNQLILFTAFTVELYPFYTTIVIEHKGHFINASKGSPALSGFRWEFKLFTCGCKINNLFIRFNNSLIYIKKSANIQIRVWKKTGFNLFLQLVKS</sequence>
<keyword evidence="2" id="KW-1185">Reference proteome</keyword>
<protein>
    <submittedName>
        <fullName evidence="1">Uncharacterized protein</fullName>
    </submittedName>
</protein>
<reference evidence="1 2" key="1">
    <citation type="journal article" date="2024" name="Ann. Entomol. Soc. Am.">
        <title>Genomic analyses of the southern and eastern yellowjacket wasps (Hymenoptera: Vespidae) reveal evolutionary signatures of social life.</title>
        <authorList>
            <person name="Catto M.A."/>
            <person name="Caine P.B."/>
            <person name="Orr S.E."/>
            <person name="Hunt B.G."/>
            <person name="Goodisman M.A.D."/>
        </authorList>
    </citation>
    <scope>NUCLEOTIDE SEQUENCE [LARGE SCALE GENOMIC DNA]</scope>
    <source>
        <strain evidence="1">233</strain>
        <tissue evidence="1">Head and thorax</tissue>
    </source>
</reference>
<evidence type="ECO:0000313" key="1">
    <source>
        <dbReference type="EMBL" id="KAL2719448.1"/>
    </source>
</evidence>
<gene>
    <name evidence="1" type="ORF">V1478_010910</name>
</gene>
<dbReference type="AlphaFoldDB" id="A0ABD2AFQ0"/>
<dbReference type="EMBL" id="JAUDFV010000149">
    <property type="protein sequence ID" value="KAL2719448.1"/>
    <property type="molecule type" value="Genomic_DNA"/>
</dbReference>
<proteinExistence type="predicted"/>
<comment type="caution">
    <text evidence="1">The sequence shown here is derived from an EMBL/GenBank/DDBJ whole genome shotgun (WGS) entry which is preliminary data.</text>
</comment>
<organism evidence="1 2">
    <name type="scientific">Vespula squamosa</name>
    <name type="common">Southern yellow jacket</name>
    <name type="synonym">Wasp</name>
    <dbReference type="NCBI Taxonomy" id="30214"/>
    <lineage>
        <taxon>Eukaryota</taxon>
        <taxon>Metazoa</taxon>
        <taxon>Ecdysozoa</taxon>
        <taxon>Arthropoda</taxon>
        <taxon>Hexapoda</taxon>
        <taxon>Insecta</taxon>
        <taxon>Pterygota</taxon>
        <taxon>Neoptera</taxon>
        <taxon>Endopterygota</taxon>
        <taxon>Hymenoptera</taxon>
        <taxon>Apocrita</taxon>
        <taxon>Aculeata</taxon>
        <taxon>Vespoidea</taxon>
        <taxon>Vespidae</taxon>
        <taxon>Vespinae</taxon>
        <taxon>Vespula</taxon>
    </lineage>
</organism>
<accession>A0ABD2AFQ0</accession>